<dbReference type="PANTHER" id="PTHR34477">
    <property type="entry name" value="UPF0213 PROTEIN YHBQ"/>
    <property type="match status" value="1"/>
</dbReference>
<dbReference type="AlphaFoldDB" id="A0A1F6GC79"/>
<dbReference type="InterPro" id="IPR050190">
    <property type="entry name" value="UPF0213_domain"/>
</dbReference>
<dbReference type="InterPro" id="IPR035901">
    <property type="entry name" value="GIY-YIG_endonuc_sf"/>
</dbReference>
<comment type="similarity">
    <text evidence="1">Belongs to the UPF0213 family.</text>
</comment>
<dbReference type="InterPro" id="IPR000305">
    <property type="entry name" value="GIY-YIG_endonuc"/>
</dbReference>
<sequence length="89" mass="10568">MWYTYNLLSPKNFRIYTGSTNDLKQRFADHNKGIGGKYTSNNRPFKLIHYEAFLTKTEATEQELFYKTGYGKEVLKKKLHKTLESIKRK</sequence>
<dbReference type="SUPFAM" id="SSF82771">
    <property type="entry name" value="GIY-YIG endonuclease"/>
    <property type="match status" value="1"/>
</dbReference>
<dbReference type="Pfam" id="PF01541">
    <property type="entry name" value="GIY-YIG"/>
    <property type="match status" value="1"/>
</dbReference>
<name>A0A1F6GC79_9BACT</name>
<gene>
    <name evidence="3" type="ORF">A2V95_03470</name>
</gene>
<dbReference type="Gene3D" id="3.40.1440.10">
    <property type="entry name" value="GIY-YIG endonuclease"/>
    <property type="match status" value="1"/>
</dbReference>
<dbReference type="PROSITE" id="PS50164">
    <property type="entry name" value="GIY_YIG"/>
    <property type="match status" value="1"/>
</dbReference>
<protein>
    <recommendedName>
        <fullName evidence="2">GIY-YIG domain-containing protein</fullName>
    </recommendedName>
</protein>
<dbReference type="PANTHER" id="PTHR34477:SF1">
    <property type="entry name" value="UPF0213 PROTEIN YHBQ"/>
    <property type="match status" value="1"/>
</dbReference>
<proteinExistence type="inferred from homology"/>
<reference evidence="3 4" key="1">
    <citation type="journal article" date="2016" name="Nat. Commun.">
        <title>Thousands of microbial genomes shed light on interconnected biogeochemical processes in an aquifer system.</title>
        <authorList>
            <person name="Anantharaman K."/>
            <person name="Brown C.T."/>
            <person name="Hug L.A."/>
            <person name="Sharon I."/>
            <person name="Castelle C.J."/>
            <person name="Probst A.J."/>
            <person name="Thomas B.C."/>
            <person name="Singh A."/>
            <person name="Wilkins M.J."/>
            <person name="Karaoz U."/>
            <person name="Brodie E.L."/>
            <person name="Williams K.H."/>
            <person name="Hubbard S.S."/>
            <person name="Banfield J.F."/>
        </authorList>
    </citation>
    <scope>NUCLEOTIDE SEQUENCE [LARGE SCALE GENOMIC DNA]</scope>
</reference>
<comment type="caution">
    <text evidence="3">The sequence shown here is derived from an EMBL/GenBank/DDBJ whole genome shotgun (WGS) entry which is preliminary data.</text>
</comment>
<accession>A0A1F6GC79</accession>
<organism evidence="3 4">
    <name type="scientific">Candidatus Kuenenbacteria bacterium RBG_16_41_7</name>
    <dbReference type="NCBI Taxonomy" id="1798560"/>
    <lineage>
        <taxon>Bacteria</taxon>
        <taxon>Candidatus Kueneniibacteriota</taxon>
    </lineage>
</organism>
<evidence type="ECO:0000313" key="3">
    <source>
        <dbReference type="EMBL" id="OGG95713.1"/>
    </source>
</evidence>
<evidence type="ECO:0000256" key="1">
    <source>
        <dbReference type="ARBA" id="ARBA00007435"/>
    </source>
</evidence>
<dbReference type="Proteomes" id="UP000178149">
    <property type="component" value="Unassembled WGS sequence"/>
</dbReference>
<evidence type="ECO:0000259" key="2">
    <source>
        <dbReference type="PROSITE" id="PS50164"/>
    </source>
</evidence>
<evidence type="ECO:0000313" key="4">
    <source>
        <dbReference type="Proteomes" id="UP000178149"/>
    </source>
</evidence>
<dbReference type="EMBL" id="MFMV01000040">
    <property type="protein sequence ID" value="OGG95713.1"/>
    <property type="molecule type" value="Genomic_DNA"/>
</dbReference>
<feature type="domain" description="GIY-YIG" evidence="2">
    <location>
        <begin position="1"/>
        <end position="76"/>
    </location>
</feature>